<dbReference type="PANTHER" id="PTHR44591">
    <property type="entry name" value="STRESS RESPONSE REGULATOR PROTEIN 1"/>
    <property type="match status" value="1"/>
</dbReference>
<dbReference type="InterPro" id="IPR001789">
    <property type="entry name" value="Sig_transdc_resp-reg_receiver"/>
</dbReference>
<proteinExistence type="predicted"/>
<dbReference type="Gene3D" id="1.20.140.160">
    <property type="match status" value="1"/>
</dbReference>
<dbReference type="PROSITE" id="PS50110">
    <property type="entry name" value="RESPONSE_REGULATORY"/>
    <property type="match status" value="1"/>
</dbReference>
<feature type="domain" description="Response regulatory" evidence="3">
    <location>
        <begin position="142"/>
        <end position="255"/>
    </location>
</feature>
<dbReference type="InterPro" id="IPR011006">
    <property type="entry name" value="CheY-like_superfamily"/>
</dbReference>
<feature type="modified residue" description="4-aspartylphosphate" evidence="2">
    <location>
        <position position="192"/>
    </location>
</feature>
<name>A0A845A2G7_9SPHN</name>
<accession>A0A845A2G7</accession>
<dbReference type="Pfam" id="PF22029">
    <property type="entry name" value="PhyR_sigma2"/>
    <property type="match status" value="1"/>
</dbReference>
<dbReference type="Gene3D" id="3.40.50.2300">
    <property type="match status" value="1"/>
</dbReference>
<evidence type="ECO:0000313" key="4">
    <source>
        <dbReference type="EMBL" id="MXO91819.1"/>
    </source>
</evidence>
<evidence type="ECO:0000259" key="3">
    <source>
        <dbReference type="PROSITE" id="PS50110"/>
    </source>
</evidence>
<dbReference type="InterPro" id="IPR013324">
    <property type="entry name" value="RNA_pol_sigma_r3/r4-like"/>
</dbReference>
<dbReference type="InterPro" id="IPR014605">
    <property type="entry name" value="Sig_resp-reg_PhyR"/>
</dbReference>
<gene>
    <name evidence="4" type="ORF">GRI41_13360</name>
</gene>
<evidence type="ECO:0000256" key="2">
    <source>
        <dbReference type="PROSITE-ProRule" id="PRU00169"/>
    </source>
</evidence>
<keyword evidence="1 2" id="KW-0597">Phosphoprotein</keyword>
<dbReference type="SUPFAM" id="SSF52172">
    <property type="entry name" value="CheY-like"/>
    <property type="match status" value="1"/>
</dbReference>
<dbReference type="InterPro" id="IPR053867">
    <property type="entry name" value="PhyR_sigma4"/>
</dbReference>
<dbReference type="InterPro" id="IPR053866">
    <property type="entry name" value="PhyR_sigma2"/>
</dbReference>
<dbReference type="Pfam" id="PF00072">
    <property type="entry name" value="Response_reg"/>
    <property type="match status" value="1"/>
</dbReference>
<dbReference type="SUPFAM" id="SSF88659">
    <property type="entry name" value="Sigma3 and sigma4 domains of RNA polymerase sigma factors"/>
    <property type="match status" value="1"/>
</dbReference>
<evidence type="ECO:0000313" key="5">
    <source>
        <dbReference type="Proteomes" id="UP000442714"/>
    </source>
</evidence>
<dbReference type="SMART" id="SM00448">
    <property type="entry name" value="REC"/>
    <property type="match status" value="1"/>
</dbReference>
<dbReference type="Pfam" id="PF22233">
    <property type="entry name" value="PhyR_sigma-like"/>
    <property type="match status" value="1"/>
</dbReference>
<sequence>MSLGQKIAANLPFLRRYARALTGSQASGDAYVRATLEAAIADQDLKNSLEEGRVPLYRAFNKLWASAYTEADNRQAGSTRQETVAHSKLSKVTPLNRQALLLTSLENFSVSEAATIMDIPAADVESLIGEAIAKIEAEASTTVLIIEDEPLISMQLEDLVTSLGHEVCGTAATRTQAKELASETRPGLVLADIQLADGSSGLDAADDILAMGDVPVIFITAYPERLLTGDRLEPTYLVTKPFQESTVRTVISQALFMNEGAIKA</sequence>
<dbReference type="InterPro" id="IPR050595">
    <property type="entry name" value="Bact_response_regulator"/>
</dbReference>
<dbReference type="EMBL" id="WTYX01000002">
    <property type="protein sequence ID" value="MXO91819.1"/>
    <property type="molecule type" value="Genomic_DNA"/>
</dbReference>
<dbReference type="PIRSF" id="PIRSF036400">
    <property type="entry name" value="RR_Ctr_UCP036400"/>
    <property type="match status" value="1"/>
</dbReference>
<dbReference type="GO" id="GO:0000160">
    <property type="term" value="P:phosphorelay signal transduction system"/>
    <property type="evidence" value="ECO:0007669"/>
    <property type="project" value="InterPro"/>
</dbReference>
<keyword evidence="5" id="KW-1185">Reference proteome</keyword>
<evidence type="ECO:0000256" key="1">
    <source>
        <dbReference type="ARBA" id="ARBA00022553"/>
    </source>
</evidence>
<protein>
    <submittedName>
        <fullName evidence="4">Response regulator</fullName>
    </submittedName>
</protein>
<dbReference type="CDD" id="cd17540">
    <property type="entry name" value="REC_PhyR"/>
    <property type="match status" value="1"/>
</dbReference>
<reference evidence="4 5" key="1">
    <citation type="submission" date="2019-12" db="EMBL/GenBank/DDBJ databases">
        <title>Genomic-based taxomic classification of the family Erythrobacteraceae.</title>
        <authorList>
            <person name="Xu L."/>
        </authorList>
    </citation>
    <scope>NUCLEOTIDE SEQUENCE [LARGE SCALE GENOMIC DNA]</scope>
    <source>
        <strain evidence="4 5">KCTC 52763</strain>
    </source>
</reference>
<dbReference type="Proteomes" id="UP000442714">
    <property type="component" value="Unassembled WGS sequence"/>
</dbReference>
<dbReference type="OrthoDB" id="9786101at2"/>
<dbReference type="PANTHER" id="PTHR44591:SF20">
    <property type="entry name" value="PROTEIN PILH"/>
    <property type="match status" value="1"/>
</dbReference>
<organism evidence="4 5">
    <name type="scientific">Pontixanthobacter aquaemixtae</name>
    <dbReference type="NCBI Taxonomy" id="1958940"/>
    <lineage>
        <taxon>Bacteria</taxon>
        <taxon>Pseudomonadati</taxon>
        <taxon>Pseudomonadota</taxon>
        <taxon>Alphaproteobacteria</taxon>
        <taxon>Sphingomonadales</taxon>
        <taxon>Erythrobacteraceae</taxon>
        <taxon>Pontixanthobacter</taxon>
    </lineage>
</organism>
<dbReference type="NCBIfam" id="NF006623">
    <property type="entry name" value="PRK09191.1"/>
    <property type="match status" value="1"/>
</dbReference>
<dbReference type="AlphaFoldDB" id="A0A845A2G7"/>
<comment type="caution">
    <text evidence="4">The sequence shown here is derived from an EMBL/GenBank/DDBJ whole genome shotgun (WGS) entry which is preliminary data.</text>
</comment>
<dbReference type="RefSeq" id="WP_160605620.1">
    <property type="nucleotide sequence ID" value="NZ_WTYX01000002.1"/>
</dbReference>